<accession>A0A7W7SRP0</accession>
<dbReference type="EMBL" id="JACHJW010000001">
    <property type="protein sequence ID" value="MBB4959737.1"/>
    <property type="molecule type" value="Genomic_DNA"/>
</dbReference>
<feature type="compositionally biased region" description="Polar residues" evidence="1">
    <location>
        <begin position="316"/>
        <end position="327"/>
    </location>
</feature>
<evidence type="ECO:0000313" key="4">
    <source>
        <dbReference type="EMBL" id="MBB4959737.1"/>
    </source>
</evidence>
<keyword evidence="2" id="KW-0812">Transmembrane</keyword>
<dbReference type="Proteomes" id="UP000578819">
    <property type="component" value="Unassembled WGS sequence"/>
</dbReference>
<dbReference type="Pfam" id="PF18915">
    <property type="entry name" value="DUF5667"/>
    <property type="match status" value="1"/>
</dbReference>
<keyword evidence="2" id="KW-0472">Membrane</keyword>
<proteinExistence type="predicted"/>
<keyword evidence="2" id="KW-1133">Transmembrane helix</keyword>
<comment type="caution">
    <text evidence="4">The sequence shown here is derived from an EMBL/GenBank/DDBJ whole genome shotgun (WGS) entry which is preliminary data.</text>
</comment>
<keyword evidence="5" id="KW-1185">Reference proteome</keyword>
<feature type="transmembrane region" description="Helical" evidence="2">
    <location>
        <begin position="118"/>
        <end position="139"/>
    </location>
</feature>
<name>A0A7W7SRP0_9ACTN</name>
<organism evidence="4 5">
    <name type="scientific">Micromonospora polyrhachis</name>
    <dbReference type="NCBI Taxonomy" id="1282883"/>
    <lineage>
        <taxon>Bacteria</taxon>
        <taxon>Bacillati</taxon>
        <taxon>Actinomycetota</taxon>
        <taxon>Actinomycetes</taxon>
        <taxon>Micromonosporales</taxon>
        <taxon>Micromonosporaceae</taxon>
        <taxon>Micromonospora</taxon>
    </lineage>
</organism>
<evidence type="ECO:0000259" key="3">
    <source>
        <dbReference type="Pfam" id="PF18915"/>
    </source>
</evidence>
<evidence type="ECO:0000256" key="1">
    <source>
        <dbReference type="SAM" id="MobiDB-lite"/>
    </source>
</evidence>
<reference evidence="4 5" key="1">
    <citation type="submission" date="2020-08" db="EMBL/GenBank/DDBJ databases">
        <title>Sequencing the genomes of 1000 actinobacteria strains.</title>
        <authorList>
            <person name="Klenk H.-P."/>
        </authorList>
    </citation>
    <scope>NUCLEOTIDE SEQUENCE [LARGE SCALE GENOMIC DNA]</scope>
    <source>
        <strain evidence="4 5">DSM 45886</strain>
    </source>
</reference>
<dbReference type="InterPro" id="IPR043725">
    <property type="entry name" value="DUF5667"/>
</dbReference>
<protein>
    <recommendedName>
        <fullName evidence="3">DUF5667 domain-containing protein</fullName>
    </recommendedName>
</protein>
<feature type="region of interest" description="Disordered" evidence="1">
    <location>
        <begin position="283"/>
        <end position="362"/>
    </location>
</feature>
<sequence>MTTTVFYRRRAERFAQLLDEANGGRRHHVRSHFDQELAGLVSLSDQISAAQPPAEVHPDFRTGLRAMLIATAERDGIGVTASTEPVAAPPKPSPPVRQPAQELLRPTLGNRQSRARGAFTIGAAVGAIALSGMAAASAVPGDALYAVKRSTERAQLALTNSDLSRGQLFLDFARTRLTEAEAVRGKPDDFTAALDDMDAHTRQGVKLLTTSALQHRDEAALDAIGSFLTGQRGQVSRLLDESTSATERHRTGASLALLESIGKRTDNLRTALRCASVAAMRSDDLGPVPAGCPAGRGLQNGQPAGAGEGSRPTGRTPHTPQPGSQVTGEPAGSRRLPGITPSTPVDTDPGKLTEPIISRPAD</sequence>
<dbReference type="AlphaFoldDB" id="A0A7W7SRP0"/>
<evidence type="ECO:0000256" key="2">
    <source>
        <dbReference type="SAM" id="Phobius"/>
    </source>
</evidence>
<feature type="domain" description="DUF5667" evidence="3">
    <location>
        <begin position="138"/>
        <end position="216"/>
    </location>
</feature>
<evidence type="ECO:0000313" key="5">
    <source>
        <dbReference type="Proteomes" id="UP000578819"/>
    </source>
</evidence>
<gene>
    <name evidence="4" type="ORF">FHR38_003470</name>
</gene>